<dbReference type="Gene3D" id="3.40.630.30">
    <property type="match status" value="1"/>
</dbReference>
<sequence length="190" mass="22825">MNWYKMLRTYFPVEEMKSKEHIETLLKDKQHCYFLDYSADHVILFAEFEDFIFVDYVYVSSQSRGKGIGRKIINKLKQKKKTIILEVEPIIESNPDTKKRVQFYKRENFKLSQNIHYNKNSLLTGEKVQLNIMYWPPQQESELSVFSKVIRMYEEIHTYKDEEIYGKKHARAHQVLQYHEEKSGVVSKAM</sequence>
<dbReference type="GO" id="GO:0016747">
    <property type="term" value="F:acyltransferase activity, transferring groups other than amino-acyl groups"/>
    <property type="evidence" value="ECO:0007669"/>
    <property type="project" value="InterPro"/>
</dbReference>
<dbReference type="PROSITE" id="PS51186">
    <property type="entry name" value="GNAT"/>
    <property type="match status" value="1"/>
</dbReference>
<keyword evidence="2" id="KW-0808">Transferase</keyword>
<dbReference type="InterPro" id="IPR000182">
    <property type="entry name" value="GNAT_dom"/>
</dbReference>
<evidence type="ECO:0000313" key="3">
    <source>
        <dbReference type="Proteomes" id="UP000199427"/>
    </source>
</evidence>
<name>A0A1H9MUC1_9BACI</name>
<protein>
    <submittedName>
        <fullName evidence="2">Acetyltransferase (GNAT) domain-containing protein</fullName>
    </submittedName>
</protein>
<evidence type="ECO:0000313" key="2">
    <source>
        <dbReference type="EMBL" id="SER27294.1"/>
    </source>
</evidence>
<dbReference type="SUPFAM" id="SSF55729">
    <property type="entry name" value="Acyl-CoA N-acyltransferases (Nat)"/>
    <property type="match status" value="1"/>
</dbReference>
<dbReference type="CDD" id="cd04301">
    <property type="entry name" value="NAT_SF"/>
    <property type="match status" value="1"/>
</dbReference>
<dbReference type="InterPro" id="IPR016181">
    <property type="entry name" value="Acyl_CoA_acyltransferase"/>
</dbReference>
<dbReference type="Pfam" id="PF13508">
    <property type="entry name" value="Acetyltransf_7"/>
    <property type="match status" value="1"/>
</dbReference>
<reference evidence="2 3" key="1">
    <citation type="submission" date="2016-10" db="EMBL/GenBank/DDBJ databases">
        <authorList>
            <person name="de Groot N.N."/>
        </authorList>
    </citation>
    <scope>NUCLEOTIDE SEQUENCE [LARGE SCALE GENOMIC DNA]</scope>
    <source>
        <strain evidence="2 3">DSM 21633</strain>
    </source>
</reference>
<dbReference type="AlphaFoldDB" id="A0A1H9MUC1"/>
<dbReference type="STRING" id="571933.SAMN05216362_1724"/>
<accession>A0A1H9MUC1</accession>
<keyword evidence="3" id="KW-1185">Reference proteome</keyword>
<feature type="domain" description="N-acetyltransferase" evidence="1">
    <location>
        <begin position="1"/>
        <end position="129"/>
    </location>
</feature>
<gene>
    <name evidence="2" type="ORF">SAMN05216362_1724</name>
</gene>
<dbReference type="EMBL" id="FOES01000072">
    <property type="protein sequence ID" value="SER27294.1"/>
    <property type="molecule type" value="Genomic_DNA"/>
</dbReference>
<proteinExistence type="predicted"/>
<dbReference type="OrthoDB" id="2425381at2"/>
<evidence type="ECO:0000259" key="1">
    <source>
        <dbReference type="PROSITE" id="PS51186"/>
    </source>
</evidence>
<organism evidence="2 3">
    <name type="scientific">Piscibacillus halophilus</name>
    <dbReference type="NCBI Taxonomy" id="571933"/>
    <lineage>
        <taxon>Bacteria</taxon>
        <taxon>Bacillati</taxon>
        <taxon>Bacillota</taxon>
        <taxon>Bacilli</taxon>
        <taxon>Bacillales</taxon>
        <taxon>Bacillaceae</taxon>
        <taxon>Piscibacillus</taxon>
    </lineage>
</organism>
<dbReference type="Proteomes" id="UP000199427">
    <property type="component" value="Unassembled WGS sequence"/>
</dbReference>
<dbReference type="RefSeq" id="WP_091776356.1">
    <property type="nucleotide sequence ID" value="NZ_FOES01000072.1"/>
</dbReference>